<organism evidence="2 4">
    <name type="scientific">Rhizophagus clarus</name>
    <dbReference type="NCBI Taxonomy" id="94130"/>
    <lineage>
        <taxon>Eukaryota</taxon>
        <taxon>Fungi</taxon>
        <taxon>Fungi incertae sedis</taxon>
        <taxon>Mucoromycota</taxon>
        <taxon>Glomeromycotina</taxon>
        <taxon>Glomeromycetes</taxon>
        <taxon>Glomerales</taxon>
        <taxon>Glomeraceae</taxon>
        <taxon>Rhizophagus</taxon>
    </lineage>
</organism>
<dbReference type="STRING" id="94130.A0A2Z6S284"/>
<keyword evidence="4" id="KW-1185">Reference proteome</keyword>
<sequence length="352" mass="40803">MHKKLYSNLSVSSSRSLFNLSNFSTSQQLHIIDDKTVQESYNIPHIEKQTSWKHPRLETSEKETGRKNDPSLNQDKSAENEPRGVDEYTLNVGRAIRTIRDDLPLFFEHGLSDTSIYSSNILLTDPHHTRLHVRGKHIYIGIANLLRWSLIWYFDDLTLELVRLHVVENDEDGNKPEQDIYFKDAINDDNYFGSIKKDLLKVQTSHFSTTSISASDRNTQLYIRWTFEGTPRSSYLKSMFSPRGTRIQRSTFSGIFMYKFDPKNGLVLEHHVKHIIPAPSRKAVLYHGFGGFGGLLWRIRSSMRQQRNEWGVGLGMIGANTNEIENNKFNPVRLKTFKDKNDFNDHRDVTQL</sequence>
<dbReference type="AlphaFoldDB" id="A0A2Z6S284"/>
<comment type="caution">
    <text evidence="2">The sequence shown here is derived from an EMBL/GenBank/DDBJ whole genome shotgun (WGS) entry which is preliminary data.</text>
</comment>
<gene>
    <name evidence="3" type="ORF">RCL2_000707300</name>
    <name evidence="2" type="ORF">RclHR1_03210017</name>
</gene>
<name>A0A2Z6S284_9GLOM</name>
<dbReference type="PANTHER" id="PTHR31094:SF2">
    <property type="entry name" value="RIKEN CDNA 2310061I04 GENE"/>
    <property type="match status" value="1"/>
</dbReference>
<dbReference type="Proteomes" id="UP000247702">
    <property type="component" value="Unassembled WGS sequence"/>
</dbReference>
<proteinExistence type="predicted"/>
<accession>A0A2Z6S284</accession>
<feature type="region of interest" description="Disordered" evidence="1">
    <location>
        <begin position="48"/>
        <end position="85"/>
    </location>
</feature>
<dbReference type="Proteomes" id="UP000615446">
    <property type="component" value="Unassembled WGS sequence"/>
</dbReference>
<evidence type="ECO:0000313" key="3">
    <source>
        <dbReference type="EMBL" id="GES79774.1"/>
    </source>
</evidence>
<dbReference type="EMBL" id="BLAL01000044">
    <property type="protein sequence ID" value="GES79774.1"/>
    <property type="molecule type" value="Genomic_DNA"/>
</dbReference>
<protein>
    <submittedName>
        <fullName evidence="2">Uncharacterized protein</fullName>
    </submittedName>
</protein>
<reference evidence="3" key="2">
    <citation type="submission" date="2019-10" db="EMBL/GenBank/DDBJ databases">
        <title>Conservation and host-specific expression of non-tandemly repeated heterogenous ribosome RNA gene in arbuscular mycorrhizal fungi.</title>
        <authorList>
            <person name="Maeda T."/>
            <person name="Kobayashi Y."/>
            <person name="Nakagawa T."/>
            <person name="Ezawa T."/>
            <person name="Yamaguchi K."/>
            <person name="Bino T."/>
            <person name="Nishimoto Y."/>
            <person name="Shigenobu S."/>
            <person name="Kawaguchi M."/>
        </authorList>
    </citation>
    <scope>NUCLEOTIDE SEQUENCE</scope>
    <source>
        <strain evidence="3">HR1</strain>
    </source>
</reference>
<dbReference type="EMBL" id="BEXD01002458">
    <property type="protein sequence ID" value="GBB98396.1"/>
    <property type="molecule type" value="Genomic_DNA"/>
</dbReference>
<evidence type="ECO:0000313" key="4">
    <source>
        <dbReference type="Proteomes" id="UP000247702"/>
    </source>
</evidence>
<dbReference type="Pfam" id="PF10184">
    <property type="entry name" value="DUF2358"/>
    <property type="match status" value="1"/>
</dbReference>
<dbReference type="PANTHER" id="PTHR31094">
    <property type="entry name" value="RIKEN CDNA 2310061I04 GENE"/>
    <property type="match status" value="1"/>
</dbReference>
<feature type="compositionally biased region" description="Basic and acidic residues" evidence="1">
    <location>
        <begin position="76"/>
        <end position="85"/>
    </location>
</feature>
<reference evidence="2 4" key="1">
    <citation type="submission" date="2017-11" db="EMBL/GenBank/DDBJ databases">
        <title>The genome of Rhizophagus clarus HR1 reveals common genetic basis of auxotrophy among arbuscular mycorrhizal fungi.</title>
        <authorList>
            <person name="Kobayashi Y."/>
        </authorList>
    </citation>
    <scope>NUCLEOTIDE SEQUENCE [LARGE SCALE GENOMIC DNA]</scope>
    <source>
        <strain evidence="2 4">HR1</strain>
    </source>
</reference>
<feature type="compositionally biased region" description="Basic and acidic residues" evidence="1">
    <location>
        <begin position="48"/>
        <end position="69"/>
    </location>
</feature>
<evidence type="ECO:0000313" key="2">
    <source>
        <dbReference type="EMBL" id="GBB98396.1"/>
    </source>
</evidence>
<evidence type="ECO:0000256" key="1">
    <source>
        <dbReference type="SAM" id="MobiDB-lite"/>
    </source>
</evidence>
<dbReference type="OrthoDB" id="1099063at2759"/>
<dbReference type="InterPro" id="IPR018790">
    <property type="entry name" value="DUF2358"/>
</dbReference>